<dbReference type="FunFam" id="3.10.20.370:FF:000001">
    <property type="entry name" value="Retrovirus-related Pol polyprotein from transposon 17.6-like protein"/>
    <property type="match status" value="1"/>
</dbReference>
<feature type="domain" description="Integrase catalytic" evidence="10">
    <location>
        <begin position="759"/>
        <end position="846"/>
    </location>
</feature>
<keyword evidence="4" id="KW-0540">Nuclease</keyword>
<evidence type="ECO:0000256" key="4">
    <source>
        <dbReference type="ARBA" id="ARBA00022722"/>
    </source>
</evidence>
<dbReference type="InterPro" id="IPR041373">
    <property type="entry name" value="RT_RNaseH"/>
</dbReference>
<dbReference type="PROSITE" id="PS50878">
    <property type="entry name" value="RT_POL"/>
    <property type="match status" value="1"/>
</dbReference>
<evidence type="ECO:0000256" key="7">
    <source>
        <dbReference type="ARBA" id="ARBA00022918"/>
    </source>
</evidence>
<dbReference type="GO" id="GO:0042575">
    <property type="term" value="C:DNA polymerase complex"/>
    <property type="evidence" value="ECO:0007669"/>
    <property type="project" value="UniProtKB-ARBA"/>
</dbReference>
<evidence type="ECO:0000313" key="12">
    <source>
        <dbReference type="Proteomes" id="UP000054826"/>
    </source>
</evidence>
<feature type="compositionally biased region" description="Basic residues" evidence="8">
    <location>
        <begin position="653"/>
        <end position="664"/>
    </location>
</feature>
<evidence type="ECO:0000256" key="8">
    <source>
        <dbReference type="SAM" id="MobiDB-lite"/>
    </source>
</evidence>
<dbReference type="Pfam" id="PF00078">
    <property type="entry name" value="RVT_1"/>
    <property type="match status" value="1"/>
</dbReference>
<dbReference type="Gene3D" id="3.10.20.370">
    <property type="match status" value="1"/>
</dbReference>
<dbReference type="InterPro" id="IPR043502">
    <property type="entry name" value="DNA/RNA_pol_sf"/>
</dbReference>
<gene>
    <name evidence="11" type="primary">pol</name>
    <name evidence="11" type="ORF">T4C_11343</name>
</gene>
<dbReference type="InterPro" id="IPR043128">
    <property type="entry name" value="Rev_trsase/Diguanyl_cyclase"/>
</dbReference>
<evidence type="ECO:0000259" key="9">
    <source>
        <dbReference type="PROSITE" id="PS50878"/>
    </source>
</evidence>
<protein>
    <submittedName>
        <fullName evidence="11">Retrovirus-related Pol polyprotein from transposon 17.6</fullName>
    </submittedName>
</protein>
<dbReference type="Pfam" id="PF17917">
    <property type="entry name" value="RT_RNaseH"/>
    <property type="match status" value="1"/>
</dbReference>
<dbReference type="PANTHER" id="PTHR37984:SF5">
    <property type="entry name" value="PROTEIN NYNRIN-LIKE"/>
    <property type="match status" value="1"/>
</dbReference>
<dbReference type="PROSITE" id="PS50994">
    <property type="entry name" value="INTEGRASE"/>
    <property type="match status" value="1"/>
</dbReference>
<dbReference type="SUPFAM" id="SSF53098">
    <property type="entry name" value="Ribonuclease H-like"/>
    <property type="match status" value="1"/>
</dbReference>
<dbReference type="GO" id="GO:0006508">
    <property type="term" value="P:proteolysis"/>
    <property type="evidence" value="ECO:0007669"/>
    <property type="project" value="UniProtKB-KW"/>
</dbReference>
<comment type="caution">
    <text evidence="11">The sequence shown here is derived from an EMBL/GenBank/DDBJ whole genome shotgun (WGS) entry which is preliminary data.</text>
</comment>
<feature type="domain" description="Reverse transcriptase" evidence="9">
    <location>
        <begin position="279"/>
        <end position="461"/>
    </location>
</feature>
<name>A0A0V1KD57_TRIPS</name>
<dbReference type="AlphaFoldDB" id="A0A0V1KD57"/>
<dbReference type="GO" id="GO:0003676">
    <property type="term" value="F:nucleic acid binding"/>
    <property type="evidence" value="ECO:0007669"/>
    <property type="project" value="InterPro"/>
</dbReference>
<feature type="compositionally biased region" description="Low complexity" evidence="8">
    <location>
        <begin position="870"/>
        <end position="885"/>
    </location>
</feature>
<evidence type="ECO:0000313" key="11">
    <source>
        <dbReference type="EMBL" id="KRZ45073.1"/>
    </source>
</evidence>
<evidence type="ECO:0000256" key="5">
    <source>
        <dbReference type="ARBA" id="ARBA00022759"/>
    </source>
</evidence>
<feature type="region of interest" description="Disordered" evidence="8">
    <location>
        <begin position="846"/>
        <end position="907"/>
    </location>
</feature>
<keyword evidence="2" id="KW-0808">Transferase</keyword>
<dbReference type="EMBL" id="JYDV01000004">
    <property type="protein sequence ID" value="KRZ45073.1"/>
    <property type="molecule type" value="Genomic_DNA"/>
</dbReference>
<keyword evidence="3" id="KW-0548">Nucleotidyltransferase</keyword>
<dbReference type="SUPFAM" id="SSF56672">
    <property type="entry name" value="DNA/RNA polymerases"/>
    <property type="match status" value="1"/>
</dbReference>
<dbReference type="InterPro" id="IPR000477">
    <property type="entry name" value="RT_dom"/>
</dbReference>
<dbReference type="GO" id="GO:0004519">
    <property type="term" value="F:endonuclease activity"/>
    <property type="evidence" value="ECO:0007669"/>
    <property type="project" value="UniProtKB-KW"/>
</dbReference>
<dbReference type="InterPro" id="IPR036397">
    <property type="entry name" value="RNaseH_sf"/>
</dbReference>
<dbReference type="GO" id="GO:0003964">
    <property type="term" value="F:RNA-directed DNA polymerase activity"/>
    <property type="evidence" value="ECO:0007669"/>
    <property type="project" value="UniProtKB-KW"/>
</dbReference>
<dbReference type="FunFam" id="3.10.10.10:FF:000007">
    <property type="entry name" value="Retrovirus-related Pol polyprotein from transposon 17.6-like Protein"/>
    <property type="match status" value="1"/>
</dbReference>
<evidence type="ECO:0000259" key="10">
    <source>
        <dbReference type="PROSITE" id="PS50994"/>
    </source>
</evidence>
<keyword evidence="6" id="KW-0378">Hydrolase</keyword>
<evidence type="ECO:0000256" key="3">
    <source>
        <dbReference type="ARBA" id="ARBA00022695"/>
    </source>
</evidence>
<dbReference type="InterPro" id="IPR001584">
    <property type="entry name" value="Integrase_cat-core"/>
</dbReference>
<dbReference type="PANTHER" id="PTHR37984">
    <property type="entry name" value="PROTEIN CBG26694"/>
    <property type="match status" value="1"/>
</dbReference>
<sequence>MSAILTLFFDVADYINGFQAVSSDVNLYRDQPYDKLIVKEQLNAVTVYLNKTVIFNDVDSALILGKSTLANIDTQIAVYLMIDHITNTRDALQELQCISSDRNSSNVVELATMRTISNDISALPANVSVAKAGIIKDSRGPKSRRGAAGMWYLSAGDGHVASSKRVDCTGGSDSSWIGRKGFFEPTPKLVDNHSIIAACSLSCAVAGAVPVRLLNGTDRPITLFKGTKRVIATDDYDTGQTNICKHSINTGDTPPIKQNPRRIPYHQKETVQRLLNEMSNHRVIEPSCGPWSSPIVLVKKKDGLYHFCVDYRKLNHHTKKDAHPIPEIEETLQRLGQLSGATWFSTLDLASGYWQVEVAEEDKEKTAFTTPFGLYQFRVMRFGLCNAPATFQRLMETVLCGLHWTTCMVYLDDVIVFSKDAAEHLEKLDEVFSRLQGAGLKIKSTKCKLFQERVKYLNHIVSRDGVQPDPEKIKAVEQWPTARCAKELQQFLGLASYYRRFVKGFPQLAEPLHRFSEKGKWWNWTDQSHPNFKIPFVVDTDASGDGLGAVLSQIIAGQERVVAFASCTLSKPERKYCATRREMLALVWALKQFRCFLYGRRLTVRTDHGSLTWLRNFKEPEGQVARWLSNWRNSTLKLFIVPAENITTLTRFPGKHQHNGKTSKVRTQSNMADMDTSPIRGGTRKGSGHRPNGWQKDQMILKDSILFRRQLAKPADRRIGYQFVVPQILRQEILHSLHSGPEGGHLGKKKTLWKDQPHTAPYPMSGIGVDIIGPFQRTERGSRYILTVQDYFSKWPEAYPIPDMTANTDARTLVNEFICRYGAPGSLHSDQGRNFEAALIRELSQRASREVPPNAVNHAQRKSNDGQKELGPGTPNNTPGLPNKPTRVDGGHAIQNPVRTRSCSTDRRHEIREKLKTESRRQKKWYDRGTTNYEFNIDEKVWLATPKKDKLDRMWEGPYRILQQLGQNIYRTKGRSPEQQVEADNNERRSHNVIITTSHQPGRETSQEQGLNRPKRAIVRRRWLKDYVVAALQTASDRLFLKRGGVIPQAEASPIDKEGTLRNTDWLEADWTRKAEARFRHGLMPMTSPNSWILFFAVVCHFSTNSNSSIAETTDFK</sequence>
<dbReference type="InterPro" id="IPR050951">
    <property type="entry name" value="Retrovirus_Pol_polyprotein"/>
</dbReference>
<dbReference type="InterPro" id="IPR012337">
    <property type="entry name" value="RNaseH-like_sf"/>
</dbReference>
<dbReference type="CDD" id="cd01647">
    <property type="entry name" value="RT_LTR"/>
    <property type="match status" value="1"/>
</dbReference>
<evidence type="ECO:0000256" key="1">
    <source>
        <dbReference type="ARBA" id="ARBA00022670"/>
    </source>
</evidence>
<accession>A0A0V1KD57</accession>
<evidence type="ECO:0000256" key="2">
    <source>
        <dbReference type="ARBA" id="ARBA00022679"/>
    </source>
</evidence>
<dbReference type="Gene3D" id="3.30.420.10">
    <property type="entry name" value="Ribonuclease H-like superfamily/Ribonuclease H"/>
    <property type="match status" value="1"/>
</dbReference>
<dbReference type="GO" id="GO:0015074">
    <property type="term" value="P:DNA integration"/>
    <property type="evidence" value="ECO:0007669"/>
    <property type="project" value="InterPro"/>
</dbReference>
<keyword evidence="7" id="KW-0695">RNA-directed DNA polymerase</keyword>
<dbReference type="Gene3D" id="3.10.10.10">
    <property type="entry name" value="HIV Type 1 Reverse Transcriptase, subunit A, domain 1"/>
    <property type="match status" value="1"/>
</dbReference>
<dbReference type="GO" id="GO:0008233">
    <property type="term" value="F:peptidase activity"/>
    <property type="evidence" value="ECO:0007669"/>
    <property type="project" value="UniProtKB-KW"/>
</dbReference>
<dbReference type="Gene3D" id="3.30.70.270">
    <property type="match status" value="2"/>
</dbReference>
<keyword evidence="1" id="KW-0645">Protease</keyword>
<organism evidence="11 12">
    <name type="scientific">Trichinella pseudospiralis</name>
    <name type="common">Parasitic roundworm</name>
    <dbReference type="NCBI Taxonomy" id="6337"/>
    <lineage>
        <taxon>Eukaryota</taxon>
        <taxon>Metazoa</taxon>
        <taxon>Ecdysozoa</taxon>
        <taxon>Nematoda</taxon>
        <taxon>Enoplea</taxon>
        <taxon>Dorylaimia</taxon>
        <taxon>Trichinellida</taxon>
        <taxon>Trichinellidae</taxon>
        <taxon>Trichinella</taxon>
    </lineage>
</organism>
<dbReference type="Proteomes" id="UP000054826">
    <property type="component" value="Unassembled WGS sequence"/>
</dbReference>
<feature type="region of interest" description="Disordered" evidence="8">
    <location>
        <begin position="651"/>
        <end position="694"/>
    </location>
</feature>
<reference evidence="11 12" key="1">
    <citation type="submission" date="2015-01" db="EMBL/GenBank/DDBJ databases">
        <title>Evolution of Trichinella species and genotypes.</title>
        <authorList>
            <person name="Korhonen P.K."/>
            <person name="Edoardo P."/>
            <person name="Giuseppe L.R."/>
            <person name="Gasser R.B."/>
        </authorList>
    </citation>
    <scope>NUCLEOTIDE SEQUENCE [LARGE SCALE GENOMIC DNA]</scope>
    <source>
        <strain evidence="11">ISS176</strain>
    </source>
</reference>
<keyword evidence="5" id="KW-0255">Endonuclease</keyword>
<proteinExistence type="predicted"/>
<evidence type="ECO:0000256" key="6">
    <source>
        <dbReference type="ARBA" id="ARBA00022801"/>
    </source>
</evidence>
<dbReference type="CDD" id="cd09274">
    <property type="entry name" value="RNase_HI_RT_Ty3"/>
    <property type="match status" value="1"/>
</dbReference>